<dbReference type="AlphaFoldDB" id="A0A409VA39"/>
<proteinExistence type="inferred from homology"/>
<dbReference type="InterPro" id="IPR029058">
    <property type="entry name" value="AB_hydrolase_fold"/>
</dbReference>
<comment type="catalytic activity">
    <reaction evidence="3">
        <text>a diacylglycerol + H2O = a monoacylglycerol + a fatty acid + H(+)</text>
        <dbReference type="Rhea" id="RHEA:32731"/>
        <dbReference type="ChEBI" id="CHEBI:15377"/>
        <dbReference type="ChEBI" id="CHEBI:15378"/>
        <dbReference type="ChEBI" id="CHEBI:17408"/>
        <dbReference type="ChEBI" id="CHEBI:18035"/>
        <dbReference type="ChEBI" id="CHEBI:28868"/>
    </reaction>
</comment>
<keyword evidence="8" id="KW-1185">Reference proteome</keyword>
<evidence type="ECO:0000256" key="5">
    <source>
        <dbReference type="SAM" id="SignalP"/>
    </source>
</evidence>
<sequence length="289" mass="31385">MTRFFSFALPVLLLSTAWGAAAAPALESRQSGISQSVYDNLVRYTKYSSAVYQWICPRPLGNTLVDQFAKAGTDGLIARDDSRKEIVVVFRGTSELADIVVDINLLFKTLSSTGLTGIKNEKVHSGFQFAYNVVADTVLKTVRSESAKYPSYRIVVTGHSLGGAVASIAALSIKAALPSVPLQLYTFGQPRVGNAEFATYVENRIGTANIFRAVHTYDGVPTILFKSLGYRHFGTEYWNFDDPASPSSVKKCTGGDDPTCSDSIPSTFINPAHIVYFNQAMALNPLLCI</sequence>
<evidence type="ECO:0000313" key="7">
    <source>
        <dbReference type="EMBL" id="PPQ63693.1"/>
    </source>
</evidence>
<accession>A0A409VA39</accession>
<dbReference type="PANTHER" id="PTHR45856:SF11">
    <property type="entry name" value="FUNGAL LIPASE-LIKE DOMAIN-CONTAINING PROTEIN"/>
    <property type="match status" value="1"/>
</dbReference>
<dbReference type="OrthoDB" id="438440at2759"/>
<dbReference type="PANTHER" id="PTHR45856">
    <property type="entry name" value="ALPHA/BETA-HYDROLASES SUPERFAMILY PROTEIN"/>
    <property type="match status" value="1"/>
</dbReference>
<name>A0A409VA39_9AGAR</name>
<organism evidence="7 8">
    <name type="scientific">Panaeolus cyanescens</name>
    <dbReference type="NCBI Taxonomy" id="181874"/>
    <lineage>
        <taxon>Eukaryota</taxon>
        <taxon>Fungi</taxon>
        <taxon>Dikarya</taxon>
        <taxon>Basidiomycota</taxon>
        <taxon>Agaricomycotina</taxon>
        <taxon>Agaricomycetes</taxon>
        <taxon>Agaricomycetidae</taxon>
        <taxon>Agaricales</taxon>
        <taxon>Agaricineae</taxon>
        <taxon>Galeropsidaceae</taxon>
        <taxon>Panaeolus</taxon>
    </lineage>
</organism>
<dbReference type="Proteomes" id="UP000284842">
    <property type="component" value="Unassembled WGS sequence"/>
</dbReference>
<keyword evidence="1" id="KW-1015">Disulfide bond</keyword>
<comment type="similarity">
    <text evidence="2">Belongs to the AB hydrolase superfamily. Lipase family. Class 3 subfamily.</text>
</comment>
<dbReference type="InParanoid" id="A0A409VA39"/>
<evidence type="ECO:0000259" key="6">
    <source>
        <dbReference type="Pfam" id="PF01764"/>
    </source>
</evidence>
<dbReference type="InterPro" id="IPR002921">
    <property type="entry name" value="Fungal_lipase-type"/>
</dbReference>
<dbReference type="SUPFAM" id="SSF53474">
    <property type="entry name" value="alpha/beta-Hydrolases"/>
    <property type="match status" value="1"/>
</dbReference>
<feature type="domain" description="Fungal lipase-type" evidence="6">
    <location>
        <begin position="87"/>
        <end position="225"/>
    </location>
</feature>
<dbReference type="InterPro" id="IPR051218">
    <property type="entry name" value="Sec_MonoDiacylglyc_Lipase"/>
</dbReference>
<feature type="signal peptide" evidence="5">
    <location>
        <begin position="1"/>
        <end position="22"/>
    </location>
</feature>
<evidence type="ECO:0000313" key="8">
    <source>
        <dbReference type="Proteomes" id="UP000284842"/>
    </source>
</evidence>
<evidence type="ECO:0000256" key="4">
    <source>
        <dbReference type="ARBA" id="ARBA00048461"/>
    </source>
</evidence>
<dbReference type="Gene3D" id="3.40.50.1820">
    <property type="entry name" value="alpha/beta hydrolase"/>
    <property type="match status" value="1"/>
</dbReference>
<dbReference type="EMBL" id="NHTK01006114">
    <property type="protein sequence ID" value="PPQ63693.1"/>
    <property type="molecule type" value="Genomic_DNA"/>
</dbReference>
<dbReference type="GO" id="GO:0006629">
    <property type="term" value="P:lipid metabolic process"/>
    <property type="evidence" value="ECO:0007669"/>
    <property type="project" value="InterPro"/>
</dbReference>
<keyword evidence="5" id="KW-0732">Signal</keyword>
<protein>
    <recommendedName>
        <fullName evidence="6">Fungal lipase-type domain-containing protein</fullName>
    </recommendedName>
</protein>
<gene>
    <name evidence="7" type="ORF">CVT24_004578</name>
</gene>
<evidence type="ECO:0000256" key="2">
    <source>
        <dbReference type="ARBA" id="ARBA00043996"/>
    </source>
</evidence>
<comment type="caution">
    <text evidence="7">The sequence shown here is derived from an EMBL/GenBank/DDBJ whole genome shotgun (WGS) entry which is preliminary data.</text>
</comment>
<evidence type="ECO:0000256" key="3">
    <source>
        <dbReference type="ARBA" id="ARBA00047591"/>
    </source>
</evidence>
<comment type="catalytic activity">
    <reaction evidence="4">
        <text>a monoacylglycerol + H2O = glycerol + a fatty acid + H(+)</text>
        <dbReference type="Rhea" id="RHEA:15245"/>
        <dbReference type="ChEBI" id="CHEBI:15377"/>
        <dbReference type="ChEBI" id="CHEBI:15378"/>
        <dbReference type="ChEBI" id="CHEBI:17408"/>
        <dbReference type="ChEBI" id="CHEBI:17754"/>
        <dbReference type="ChEBI" id="CHEBI:28868"/>
    </reaction>
</comment>
<dbReference type="CDD" id="cd00519">
    <property type="entry name" value="Lipase_3"/>
    <property type="match status" value="1"/>
</dbReference>
<reference evidence="7 8" key="1">
    <citation type="journal article" date="2018" name="Evol. Lett.">
        <title>Horizontal gene cluster transfer increased hallucinogenic mushroom diversity.</title>
        <authorList>
            <person name="Reynolds H.T."/>
            <person name="Vijayakumar V."/>
            <person name="Gluck-Thaler E."/>
            <person name="Korotkin H.B."/>
            <person name="Matheny P.B."/>
            <person name="Slot J.C."/>
        </authorList>
    </citation>
    <scope>NUCLEOTIDE SEQUENCE [LARGE SCALE GENOMIC DNA]</scope>
    <source>
        <strain evidence="7 8">2629</strain>
    </source>
</reference>
<feature type="chain" id="PRO_5019494253" description="Fungal lipase-type domain-containing protein" evidence="5">
    <location>
        <begin position="23"/>
        <end position="289"/>
    </location>
</feature>
<evidence type="ECO:0000256" key="1">
    <source>
        <dbReference type="ARBA" id="ARBA00023157"/>
    </source>
</evidence>
<dbReference type="Pfam" id="PF01764">
    <property type="entry name" value="Lipase_3"/>
    <property type="match status" value="1"/>
</dbReference>